<accession>S9QJ23</accession>
<protein>
    <submittedName>
        <fullName evidence="2">Uncharacterized protein</fullName>
    </submittedName>
</protein>
<keyword evidence="1" id="KW-0472">Membrane</keyword>
<dbReference type="AlphaFoldDB" id="S9QJ23"/>
<dbReference type="RefSeq" id="WP_020042273.1">
    <property type="nucleotide sequence ID" value="NZ_KE557277.1"/>
</dbReference>
<name>S9QJ23_9RHOB</name>
<keyword evidence="3" id="KW-1185">Reference proteome</keyword>
<evidence type="ECO:0000256" key="1">
    <source>
        <dbReference type="SAM" id="Phobius"/>
    </source>
</evidence>
<gene>
    <name evidence="2" type="ORF">Salmuc_05117</name>
</gene>
<dbReference type="eggNOG" id="ENOG50333JP">
    <property type="taxonomic scope" value="Bacteria"/>
</dbReference>
<organism evidence="2 3">
    <name type="scientific">Salipiger mucosus DSM 16094</name>
    <dbReference type="NCBI Taxonomy" id="1123237"/>
    <lineage>
        <taxon>Bacteria</taxon>
        <taxon>Pseudomonadati</taxon>
        <taxon>Pseudomonadota</taxon>
        <taxon>Alphaproteobacteria</taxon>
        <taxon>Rhodobacterales</taxon>
        <taxon>Roseobacteraceae</taxon>
        <taxon>Salipiger</taxon>
    </lineage>
</organism>
<evidence type="ECO:0000313" key="3">
    <source>
        <dbReference type="Proteomes" id="UP000015347"/>
    </source>
</evidence>
<reference evidence="3" key="1">
    <citation type="journal article" date="2014" name="Stand. Genomic Sci.">
        <title>Genome sequence of the exopolysaccharide-producing Salipiger mucosus type strain (DSM 16094(T)), a moderately halophilic member of the Roseobacter clade.</title>
        <authorList>
            <person name="Riedel T."/>
            <person name="Spring S."/>
            <person name="Fiebig A."/>
            <person name="Petersen J."/>
            <person name="Kyrpides N.C."/>
            <person name="Goker M."/>
            <person name="Klenk H.P."/>
        </authorList>
    </citation>
    <scope>NUCLEOTIDE SEQUENCE [LARGE SCALE GENOMIC DNA]</scope>
    <source>
        <strain evidence="3">DSM 16094</strain>
    </source>
</reference>
<keyword evidence="1" id="KW-1133">Transmembrane helix</keyword>
<dbReference type="EMBL" id="APVH01000031">
    <property type="protein sequence ID" value="EPX81451.1"/>
    <property type="molecule type" value="Genomic_DNA"/>
</dbReference>
<keyword evidence="1" id="KW-0812">Transmembrane</keyword>
<feature type="transmembrane region" description="Helical" evidence="1">
    <location>
        <begin position="246"/>
        <end position="272"/>
    </location>
</feature>
<evidence type="ECO:0000313" key="2">
    <source>
        <dbReference type="EMBL" id="EPX81451.1"/>
    </source>
</evidence>
<sequence length="308" mass="33021">MADATYPYAGLILQDATGLSPGRFLKAAETVLTRHDTESGHPPRRSPKRQALMADHYGLSMRFERESPLGPKLGVRVISRAGGIPKGNLVDRILSDAIHELLFVCDAQRIEWRSPGVVVSRAEFPGLRALISPRRTAAGAAPAKTGTMTDDMLAESIRQSIEGSHVEPELASPVPGAQARDTGPATLPAVDFDGLDLPPEPVIPPLPPAANTTAPLPRPDSRPRRLVGTLVNRCSNMTPGEWRLSLASWLMAGMVATLSMPIAGALATIGLLRGMDFRMVTQVLTVTSFFVVLHDADMIPPALMQLLP</sequence>
<dbReference type="Proteomes" id="UP000015347">
    <property type="component" value="Unassembled WGS sequence"/>
</dbReference>
<proteinExistence type="predicted"/>
<comment type="caution">
    <text evidence="2">The sequence shown here is derived from an EMBL/GenBank/DDBJ whole genome shotgun (WGS) entry which is preliminary data.</text>
</comment>
<dbReference type="OrthoDB" id="7831789at2"/>
<dbReference type="HOGENOM" id="CLU_1021954_0_0_5"/>